<proteinExistence type="predicted"/>
<evidence type="ECO:0008006" key="2">
    <source>
        <dbReference type="Google" id="ProtNLM"/>
    </source>
</evidence>
<dbReference type="AlphaFoldDB" id="A0A382JJ89"/>
<dbReference type="EMBL" id="UINC01073964">
    <property type="protein sequence ID" value="SVC10731.1"/>
    <property type="molecule type" value="Genomic_DNA"/>
</dbReference>
<protein>
    <recommendedName>
        <fullName evidence="2">Fe2OG dioxygenase domain-containing protein</fullName>
    </recommendedName>
</protein>
<dbReference type="PANTHER" id="PTHR20883:SF46">
    <property type="entry name" value="PHYTANOYL-COA HYDROXYLASE"/>
    <property type="match status" value="1"/>
</dbReference>
<dbReference type="Pfam" id="PF05721">
    <property type="entry name" value="PhyH"/>
    <property type="match status" value="1"/>
</dbReference>
<dbReference type="PANTHER" id="PTHR20883">
    <property type="entry name" value="PHYTANOYL-COA DIOXYGENASE DOMAIN CONTAINING 1"/>
    <property type="match status" value="1"/>
</dbReference>
<name>A0A382JJ89_9ZZZZ</name>
<organism evidence="1">
    <name type="scientific">marine metagenome</name>
    <dbReference type="NCBI Taxonomy" id="408172"/>
    <lineage>
        <taxon>unclassified sequences</taxon>
        <taxon>metagenomes</taxon>
        <taxon>ecological metagenomes</taxon>
    </lineage>
</organism>
<accession>A0A382JJ89</accession>
<dbReference type="Gene3D" id="2.60.120.620">
    <property type="entry name" value="q2cbj1_9rhob like domain"/>
    <property type="match status" value="1"/>
</dbReference>
<dbReference type="InterPro" id="IPR008775">
    <property type="entry name" value="Phytyl_CoA_dOase-like"/>
</dbReference>
<dbReference type="SUPFAM" id="SSF51197">
    <property type="entry name" value="Clavaminate synthase-like"/>
    <property type="match status" value="1"/>
</dbReference>
<gene>
    <name evidence="1" type="ORF">METZ01_LOCUS263585</name>
</gene>
<evidence type="ECO:0000313" key="1">
    <source>
        <dbReference type="EMBL" id="SVC10731.1"/>
    </source>
</evidence>
<reference evidence="1" key="1">
    <citation type="submission" date="2018-05" db="EMBL/GenBank/DDBJ databases">
        <authorList>
            <person name="Lanie J.A."/>
            <person name="Ng W.-L."/>
            <person name="Kazmierczak K.M."/>
            <person name="Andrzejewski T.M."/>
            <person name="Davidsen T.M."/>
            <person name="Wayne K.J."/>
            <person name="Tettelin H."/>
            <person name="Glass J.I."/>
            <person name="Rusch D."/>
            <person name="Podicherti R."/>
            <person name="Tsui H.-C.T."/>
            <person name="Winkler M.E."/>
        </authorList>
    </citation>
    <scope>NUCLEOTIDE SEQUENCE</scope>
</reference>
<sequence>MLTQTQQDHFREKGYVILRNMVPHEIRERLLVELNKWVEESRSYDKNYCFDTLDGKARFDLEQGHNASTPRLRRVANPCDISEVYQEVLFKGILPEAVADLIGPDVKFHHCKLNNKFPGMGTRVEYHADHPYDPHTNDDGITLLLMLDDMDEGNGCLRIVPGSQKERYTHFRDGNFIGSTEPELFETFDQHSNSIIGKAGDVCLMDIWALHGGGPNTSQDRPRRLLIADYRAADAFALMSPAVPSKFYCKIVAGKPTHIARLREGTMEILEPYKDDSFFGLQGQKAAGEY</sequence>